<evidence type="ECO:0000313" key="2">
    <source>
        <dbReference type="EMBL" id="CAD7281995.1"/>
    </source>
</evidence>
<reference evidence="2" key="1">
    <citation type="submission" date="2020-11" db="EMBL/GenBank/DDBJ databases">
        <authorList>
            <person name="Tran Van P."/>
        </authorList>
    </citation>
    <scope>NUCLEOTIDE SEQUENCE</scope>
</reference>
<feature type="region of interest" description="Disordered" evidence="1">
    <location>
        <begin position="397"/>
        <end position="436"/>
    </location>
</feature>
<dbReference type="Proteomes" id="UP000678499">
    <property type="component" value="Unassembled WGS sequence"/>
</dbReference>
<feature type="compositionally biased region" description="Polar residues" evidence="1">
    <location>
        <begin position="414"/>
        <end position="431"/>
    </location>
</feature>
<gene>
    <name evidence="2" type="ORF">NMOB1V02_LOCUS9627</name>
</gene>
<protein>
    <submittedName>
        <fullName evidence="2">Uncharacterized protein</fullName>
    </submittedName>
</protein>
<evidence type="ECO:0000313" key="3">
    <source>
        <dbReference type="Proteomes" id="UP000678499"/>
    </source>
</evidence>
<keyword evidence="3" id="KW-1185">Reference proteome</keyword>
<accession>A0A7R9BUU3</accession>
<proteinExistence type="predicted"/>
<dbReference type="EMBL" id="OA885390">
    <property type="protein sequence ID" value="CAD7281995.1"/>
    <property type="molecule type" value="Genomic_DNA"/>
</dbReference>
<dbReference type="OrthoDB" id="74764at2759"/>
<dbReference type="EMBL" id="CAJPEX010003353">
    <property type="protein sequence ID" value="CAG0922147.1"/>
    <property type="molecule type" value="Genomic_DNA"/>
</dbReference>
<evidence type="ECO:0000256" key="1">
    <source>
        <dbReference type="SAM" id="MobiDB-lite"/>
    </source>
</evidence>
<organism evidence="2">
    <name type="scientific">Notodromas monacha</name>
    <dbReference type="NCBI Taxonomy" id="399045"/>
    <lineage>
        <taxon>Eukaryota</taxon>
        <taxon>Metazoa</taxon>
        <taxon>Ecdysozoa</taxon>
        <taxon>Arthropoda</taxon>
        <taxon>Crustacea</taxon>
        <taxon>Oligostraca</taxon>
        <taxon>Ostracoda</taxon>
        <taxon>Podocopa</taxon>
        <taxon>Podocopida</taxon>
        <taxon>Cypridocopina</taxon>
        <taxon>Cypridoidea</taxon>
        <taxon>Cyprididae</taxon>
        <taxon>Notodromas</taxon>
    </lineage>
</organism>
<dbReference type="AlphaFoldDB" id="A0A7R9BUU3"/>
<name>A0A7R9BUU3_9CRUS</name>
<sequence length="752" mass="84653">MTNPLLGPTIWGRPEIEGRILCGEYGVKLHVIEKHEVDNQSVFVHELIASNCSKSINEETVNDLYDEPNVIHIINYEGRNHFEPVLPVDGETSVLTLPYSGESKTPSQENPERIIQAAPSVDEENNQFLAKYSKQFNSNQRPKLAEDWSETIDEAKANADFKILKISTDEALGQVLKFMQILIKTVWTVLRPMIIQWQWIVKGELTERVISFKTPESQSFETLNLREIENEEDLIQELSSKGSFDLSLLLGTLKSRLQDAGQFNGDLLTIQLNTSKEFDTWRLIDYAARDNDSLSLRLLLLLGDWDLINQAEIMTNPLLGPTIWGRPEIEGRILCGEYGVKLHVIEKHEVDNQSEFVHELIESNCSKSIDKEQVYALYNEPNVIHIIINEGKSHFEPVLPSSPADGESPVPTGESRTPSQENLKPNNSASPSLEEKSTELLAKYSKKFNWDQCNSNEDQLRENLLRKDNNTKQTVWHKLASEGSIEMLKKLREWGKEKHQLDVFIGDSQEDFQNPLRVLKMKLLGWCGVGKSTLVETLKTGYIAILHWFRRSKSTGSALVWGLDHSFKKDQGKVAPASAWNQTQKLAGFPRPGMESMREKLEKNHGQGLDIFPKVFLLDCHAALSQGVKELKATLALLMLSLLRGVSGQPLVGQFTVAHLLVIKRRSVQPPARAVLGPVNPQPTKLRFGHPIVGAPEQSGWTLESKLRVEYALPATPAKDGYAGQTVRHKGAIQGIIEMLQKLQESGKIEEV</sequence>